<feature type="non-terminal residue" evidence="2">
    <location>
        <position position="63"/>
    </location>
</feature>
<gene>
    <name evidence="2" type="ORF">M9458_047922</name>
</gene>
<feature type="non-terminal residue" evidence="2">
    <location>
        <position position="1"/>
    </location>
</feature>
<proteinExistence type="predicted"/>
<reference evidence="2 3" key="1">
    <citation type="submission" date="2024-05" db="EMBL/GenBank/DDBJ databases">
        <title>Genome sequencing and assembly of Indian major carp, Cirrhinus mrigala (Hamilton, 1822).</title>
        <authorList>
            <person name="Mohindra V."/>
            <person name="Chowdhury L.M."/>
            <person name="Lal K."/>
            <person name="Jena J.K."/>
        </authorList>
    </citation>
    <scope>NUCLEOTIDE SEQUENCE [LARGE SCALE GENOMIC DNA]</scope>
    <source>
        <strain evidence="2">CM1030</strain>
        <tissue evidence="2">Blood</tissue>
    </source>
</reference>
<organism evidence="2 3">
    <name type="scientific">Cirrhinus mrigala</name>
    <name type="common">Mrigala</name>
    <dbReference type="NCBI Taxonomy" id="683832"/>
    <lineage>
        <taxon>Eukaryota</taxon>
        <taxon>Metazoa</taxon>
        <taxon>Chordata</taxon>
        <taxon>Craniata</taxon>
        <taxon>Vertebrata</taxon>
        <taxon>Euteleostomi</taxon>
        <taxon>Actinopterygii</taxon>
        <taxon>Neopterygii</taxon>
        <taxon>Teleostei</taxon>
        <taxon>Ostariophysi</taxon>
        <taxon>Cypriniformes</taxon>
        <taxon>Cyprinidae</taxon>
        <taxon>Labeoninae</taxon>
        <taxon>Labeonini</taxon>
        <taxon>Cirrhinus</taxon>
    </lineage>
</organism>
<comment type="caution">
    <text evidence="2">The sequence shown here is derived from an EMBL/GenBank/DDBJ whole genome shotgun (WGS) entry which is preliminary data.</text>
</comment>
<feature type="region of interest" description="Disordered" evidence="1">
    <location>
        <begin position="1"/>
        <end position="63"/>
    </location>
</feature>
<accession>A0ABD0N6V3</accession>
<name>A0ABD0N6V3_CIRMR</name>
<evidence type="ECO:0000256" key="1">
    <source>
        <dbReference type="SAM" id="MobiDB-lite"/>
    </source>
</evidence>
<sequence>SRGSYSTQHAHLGPELRPLQSPEHHIDPIYEDRVYQKVPMRSLSQSQGEALPPGHTGTYRNNT</sequence>
<protein>
    <submittedName>
        <fullName evidence="2">Uncharacterized protein</fullName>
    </submittedName>
</protein>
<dbReference type="Proteomes" id="UP001529510">
    <property type="component" value="Unassembled WGS sequence"/>
</dbReference>
<evidence type="ECO:0000313" key="2">
    <source>
        <dbReference type="EMBL" id="KAL0156676.1"/>
    </source>
</evidence>
<feature type="compositionally biased region" description="Basic and acidic residues" evidence="1">
    <location>
        <begin position="22"/>
        <end position="35"/>
    </location>
</feature>
<dbReference type="AlphaFoldDB" id="A0ABD0N6V3"/>
<keyword evidence="3" id="KW-1185">Reference proteome</keyword>
<evidence type="ECO:0000313" key="3">
    <source>
        <dbReference type="Proteomes" id="UP001529510"/>
    </source>
</evidence>
<dbReference type="EMBL" id="JAMKFB020000024">
    <property type="protein sequence ID" value="KAL0156676.1"/>
    <property type="molecule type" value="Genomic_DNA"/>
</dbReference>